<protein>
    <submittedName>
        <fullName evidence="2">Molybdenum cofactor biosynthesis domain protein</fullName>
    </submittedName>
</protein>
<dbReference type="AlphaFoldDB" id="A0A059ZY87"/>
<dbReference type="HOGENOM" id="CLU_030805_0_1_6"/>
<dbReference type="RefSeq" id="WP_004871429.1">
    <property type="nucleotide sequence ID" value="NZ_CP005986.1"/>
</dbReference>
<evidence type="ECO:0000313" key="2">
    <source>
        <dbReference type="EMBL" id="AIA54862.1"/>
    </source>
</evidence>
<dbReference type="InterPro" id="IPR050101">
    <property type="entry name" value="CinA"/>
</dbReference>
<dbReference type="CDD" id="cd00885">
    <property type="entry name" value="cinA"/>
    <property type="match status" value="1"/>
</dbReference>
<dbReference type="GeneID" id="92931014"/>
<dbReference type="PANTHER" id="PTHR13939:SF0">
    <property type="entry name" value="NMN AMIDOHYDROLASE-LIKE PROTEIN YFAY"/>
    <property type="match status" value="1"/>
</dbReference>
<accession>A0A059ZY87</accession>
<dbReference type="Pfam" id="PF00994">
    <property type="entry name" value="MoCF_biosynth"/>
    <property type="match status" value="1"/>
</dbReference>
<evidence type="ECO:0000313" key="3">
    <source>
        <dbReference type="Proteomes" id="UP000005522"/>
    </source>
</evidence>
<dbReference type="EMBL" id="CP005986">
    <property type="protein sequence ID" value="AIA54862.1"/>
    <property type="molecule type" value="Genomic_DNA"/>
</dbReference>
<dbReference type="eggNOG" id="COG1058">
    <property type="taxonomic scope" value="Bacteria"/>
</dbReference>
<proteinExistence type="predicted"/>
<feature type="domain" description="MoaB/Mog" evidence="1">
    <location>
        <begin position="6"/>
        <end position="166"/>
    </location>
</feature>
<name>A0A059ZY87_ACICK</name>
<dbReference type="KEGG" id="acz:Acaty_c0989"/>
<dbReference type="PANTHER" id="PTHR13939">
    <property type="entry name" value="NICOTINAMIDE-NUCLEOTIDE AMIDOHYDROLASE PNCC"/>
    <property type="match status" value="1"/>
</dbReference>
<dbReference type="InterPro" id="IPR036425">
    <property type="entry name" value="MoaB/Mog-like_dom_sf"/>
</dbReference>
<dbReference type="SMART" id="SM00852">
    <property type="entry name" value="MoCF_biosynth"/>
    <property type="match status" value="1"/>
</dbReference>
<dbReference type="Gene3D" id="3.40.980.10">
    <property type="entry name" value="MoaB/Mog-like domain"/>
    <property type="match status" value="1"/>
</dbReference>
<gene>
    <name evidence="2" type="ORF">Acaty_c0989</name>
</gene>
<dbReference type="Proteomes" id="UP000005522">
    <property type="component" value="Chromosome"/>
</dbReference>
<dbReference type="InterPro" id="IPR001453">
    <property type="entry name" value="MoaB/Mog_dom"/>
</dbReference>
<organism evidence="2 3">
    <name type="scientific">Acidithiobacillus caldus (strain ATCC 51756 / DSM 8584 / KU)</name>
    <dbReference type="NCBI Taxonomy" id="637389"/>
    <lineage>
        <taxon>Bacteria</taxon>
        <taxon>Pseudomonadati</taxon>
        <taxon>Pseudomonadota</taxon>
        <taxon>Acidithiobacillia</taxon>
        <taxon>Acidithiobacillales</taxon>
        <taxon>Acidithiobacillaceae</taxon>
        <taxon>Acidithiobacillus</taxon>
    </lineage>
</organism>
<sequence length="251" mass="28015">MRAEIGLLIIGSEILLGKRQDRHFPRSREQLLERGYDVAYCLIVPDRWELLLSQLCWAFAAEIPFFSFGGLGATPDDLTRACAAAATGRSLSRHPEADAIIRRRFGAEAEPIRIRMADLPEGAALIPNPINEIPGFSVAGGYFFPGFPQMAEPMSQWVLERYFPPRATQAEGRVLLDAVRESDLVLWMEDFCRAHPDLEFSSLPSFRDGHSRIELGIRGPAAALEPAWPTLLEALRGRGLKLEILLAPRRP</sequence>
<dbReference type="SUPFAM" id="SSF53218">
    <property type="entry name" value="Molybdenum cofactor biosynthesis proteins"/>
    <property type="match status" value="1"/>
</dbReference>
<evidence type="ECO:0000259" key="1">
    <source>
        <dbReference type="SMART" id="SM00852"/>
    </source>
</evidence>
<reference evidence="2 3" key="1">
    <citation type="journal article" date="2009" name="J. Bacteriol.">
        <title>Draft genome sequence of the extremely acidophilic bacterium Acidithiobacillus caldus ATCC 51756 reveals metabolic versatility in the genus Acidithiobacillus.</title>
        <authorList>
            <person name="Valdes J."/>
            <person name="Quatrini R."/>
            <person name="Hallberg K."/>
            <person name="Dopson M."/>
            <person name="Valenzuela P.D."/>
            <person name="Holmes D.S."/>
        </authorList>
    </citation>
    <scope>NUCLEOTIDE SEQUENCE [LARGE SCALE GENOMIC DNA]</scope>
    <source>
        <strain evidence="3">ATCC 51756 / DSM 8584 / KU</strain>
    </source>
</reference>